<dbReference type="InterPro" id="IPR010796">
    <property type="entry name" value="C2_B9-type_dom"/>
</dbReference>
<dbReference type="PANTHER" id="PTHR12968">
    <property type="entry name" value="B9 DOMAIN-CONTAINING"/>
    <property type="match status" value="1"/>
</dbReference>
<dbReference type="PANTHER" id="PTHR12968:SF1">
    <property type="entry name" value="B9 DOMAIN-CONTAINING PROTEIN 1"/>
    <property type="match status" value="1"/>
</dbReference>
<dbReference type="Pfam" id="PF07162">
    <property type="entry name" value="B9-C2"/>
    <property type="match status" value="1"/>
</dbReference>
<dbReference type="Proteomes" id="UP000198211">
    <property type="component" value="Unassembled WGS sequence"/>
</dbReference>
<evidence type="ECO:0000313" key="8">
    <source>
        <dbReference type="EMBL" id="OWY94339.1"/>
    </source>
</evidence>
<keyword evidence="5" id="KW-0966">Cell projection</keyword>
<keyword evidence="2" id="KW-0963">Cytoplasm</keyword>
<proteinExistence type="inferred from homology"/>
<keyword evidence="3" id="KW-0970">Cilium biogenesis/degradation</keyword>
<comment type="subcellular location">
    <subcellularLocation>
        <location evidence="1">Cytoplasm</location>
        <location evidence="1">Cytoskeleton</location>
        <location evidence="1">Cilium basal body</location>
    </subcellularLocation>
</comment>
<evidence type="ECO:0000256" key="6">
    <source>
        <dbReference type="ARBA" id="ARBA00038411"/>
    </source>
</evidence>
<evidence type="ECO:0000256" key="2">
    <source>
        <dbReference type="ARBA" id="ARBA00022490"/>
    </source>
</evidence>
<dbReference type="OrthoDB" id="431939at2759"/>
<sequence>MATPRAAATEDAVAKALERLRLRKAGALDGEHGATVTHMPSSTPMAQPAAGFQVICSGQVESVHYPGITNIYCRYAISYGVDWRVLHGAENGLSQIAYLANNEEEILLNFPIDVSFKSTNPFGWPRLVLSLYGLDALGRDVVRGYGSVAFPVTPGCSVREVPLFRPMSSSVIQQFVAWLTGSPPEYFDSKFVAQSDSREVTRVTSAGKVRVVLNVATHGMKQHGYT</sequence>
<evidence type="ECO:0000256" key="4">
    <source>
        <dbReference type="ARBA" id="ARBA00023212"/>
    </source>
</evidence>
<comment type="caution">
    <text evidence="8">The sequence shown here is derived from an EMBL/GenBank/DDBJ whole genome shotgun (WGS) entry which is preliminary data.</text>
</comment>
<accession>A0A225UQA2</accession>
<dbReference type="AlphaFoldDB" id="A0A225UQA2"/>
<keyword evidence="4" id="KW-0206">Cytoskeleton</keyword>
<dbReference type="STRING" id="4795.A0A225UQA2"/>
<evidence type="ECO:0000313" key="9">
    <source>
        <dbReference type="Proteomes" id="UP000198211"/>
    </source>
</evidence>
<gene>
    <name evidence="8" type="ORF">PHMEG_00035959</name>
</gene>
<reference evidence="9" key="1">
    <citation type="submission" date="2017-03" db="EMBL/GenBank/DDBJ databases">
        <title>Phytopthora megakarya and P. palmivora, two closely related causual agents of cacao black pod achieved similar genome size and gene model numbers by different mechanisms.</title>
        <authorList>
            <person name="Ali S."/>
            <person name="Shao J."/>
            <person name="Larry D.J."/>
            <person name="Kronmiller B."/>
            <person name="Shen D."/>
            <person name="Strem M.D."/>
            <person name="Melnick R.L."/>
            <person name="Guiltinan M.J."/>
            <person name="Tyler B.M."/>
            <person name="Meinhardt L.W."/>
            <person name="Bailey B.A."/>
        </authorList>
    </citation>
    <scope>NUCLEOTIDE SEQUENCE [LARGE SCALE GENOMIC DNA]</scope>
    <source>
        <strain evidence="9">zdho120</strain>
    </source>
</reference>
<dbReference type="PROSITE" id="PS51381">
    <property type="entry name" value="C2_B9"/>
    <property type="match status" value="1"/>
</dbReference>
<organism evidence="8 9">
    <name type="scientific">Phytophthora megakarya</name>
    <dbReference type="NCBI Taxonomy" id="4795"/>
    <lineage>
        <taxon>Eukaryota</taxon>
        <taxon>Sar</taxon>
        <taxon>Stramenopiles</taxon>
        <taxon>Oomycota</taxon>
        <taxon>Peronosporomycetes</taxon>
        <taxon>Peronosporales</taxon>
        <taxon>Peronosporaceae</taxon>
        <taxon>Phytophthora</taxon>
    </lineage>
</organism>
<comment type="similarity">
    <text evidence="6">Belongs to the B9D family.</text>
</comment>
<keyword evidence="9" id="KW-1185">Reference proteome</keyword>
<dbReference type="GO" id="GO:0036038">
    <property type="term" value="C:MKS complex"/>
    <property type="evidence" value="ECO:0007669"/>
    <property type="project" value="TreeGrafter"/>
</dbReference>
<dbReference type="GO" id="GO:0060271">
    <property type="term" value="P:cilium assembly"/>
    <property type="evidence" value="ECO:0007669"/>
    <property type="project" value="TreeGrafter"/>
</dbReference>
<evidence type="ECO:0000256" key="5">
    <source>
        <dbReference type="ARBA" id="ARBA00023273"/>
    </source>
</evidence>
<evidence type="ECO:0000256" key="7">
    <source>
        <dbReference type="ARBA" id="ARBA00039274"/>
    </source>
</evidence>
<name>A0A225UQA2_9STRA</name>
<dbReference type="EMBL" id="NBNE01014545">
    <property type="protein sequence ID" value="OWY94339.1"/>
    <property type="molecule type" value="Genomic_DNA"/>
</dbReference>
<evidence type="ECO:0000256" key="3">
    <source>
        <dbReference type="ARBA" id="ARBA00022794"/>
    </source>
</evidence>
<protein>
    <recommendedName>
        <fullName evidence="7">B9 domain-containing protein 1</fullName>
    </recommendedName>
</protein>
<evidence type="ECO:0000256" key="1">
    <source>
        <dbReference type="ARBA" id="ARBA00004120"/>
    </source>
</evidence>